<evidence type="ECO:0000313" key="2">
    <source>
        <dbReference type="Proteomes" id="UP000708208"/>
    </source>
</evidence>
<evidence type="ECO:0000313" key="1">
    <source>
        <dbReference type="EMBL" id="CAG7831676.1"/>
    </source>
</evidence>
<comment type="caution">
    <text evidence="1">The sequence shown here is derived from an EMBL/GenBank/DDBJ whole genome shotgun (WGS) entry which is preliminary data.</text>
</comment>
<sequence length="62" mass="7323">AIQSGGTLLSLLQEFLIRFKFIRIQDEEEPSRQHLHSCCGHGRNLCRRLLRWTWLPELKGMC</sequence>
<gene>
    <name evidence="1" type="ORF">AFUS01_LOCUS41405</name>
</gene>
<feature type="non-terminal residue" evidence="1">
    <location>
        <position position="1"/>
    </location>
</feature>
<proteinExistence type="predicted"/>
<dbReference type="Proteomes" id="UP000708208">
    <property type="component" value="Unassembled WGS sequence"/>
</dbReference>
<protein>
    <submittedName>
        <fullName evidence="1">Uncharacterized protein</fullName>
    </submittedName>
</protein>
<organism evidence="1 2">
    <name type="scientific">Allacma fusca</name>
    <dbReference type="NCBI Taxonomy" id="39272"/>
    <lineage>
        <taxon>Eukaryota</taxon>
        <taxon>Metazoa</taxon>
        <taxon>Ecdysozoa</taxon>
        <taxon>Arthropoda</taxon>
        <taxon>Hexapoda</taxon>
        <taxon>Collembola</taxon>
        <taxon>Symphypleona</taxon>
        <taxon>Sminthuridae</taxon>
        <taxon>Allacma</taxon>
    </lineage>
</organism>
<name>A0A8J2Q360_9HEXA</name>
<accession>A0A8J2Q360</accession>
<dbReference type="AlphaFoldDB" id="A0A8J2Q360"/>
<dbReference type="EMBL" id="CAJVCH010561485">
    <property type="protein sequence ID" value="CAG7831676.1"/>
    <property type="molecule type" value="Genomic_DNA"/>
</dbReference>
<reference evidence="1" key="1">
    <citation type="submission" date="2021-06" db="EMBL/GenBank/DDBJ databases">
        <authorList>
            <person name="Hodson N. C."/>
            <person name="Mongue J. A."/>
            <person name="Jaron S. K."/>
        </authorList>
    </citation>
    <scope>NUCLEOTIDE SEQUENCE</scope>
</reference>
<keyword evidence="2" id="KW-1185">Reference proteome</keyword>